<accession>A0A8H2VY23</accession>
<keyword evidence="1" id="KW-0812">Transmembrane</keyword>
<comment type="caution">
    <text evidence="2">The sequence shown here is derived from an EMBL/GenBank/DDBJ whole genome shotgun (WGS) entry which is preliminary data.</text>
</comment>
<evidence type="ECO:0000256" key="1">
    <source>
        <dbReference type="SAM" id="Phobius"/>
    </source>
</evidence>
<evidence type="ECO:0000313" key="3">
    <source>
        <dbReference type="Proteomes" id="UP000624404"/>
    </source>
</evidence>
<evidence type="ECO:0000313" key="2">
    <source>
        <dbReference type="EMBL" id="CAD6446997.1"/>
    </source>
</evidence>
<proteinExistence type="predicted"/>
<keyword evidence="1" id="KW-0472">Membrane</keyword>
<keyword evidence="1" id="KW-1133">Transmembrane helix</keyword>
<dbReference type="Proteomes" id="UP000624404">
    <property type="component" value="Unassembled WGS sequence"/>
</dbReference>
<gene>
    <name evidence="2" type="ORF">SCLTRI_LOCUS6789</name>
</gene>
<protein>
    <submittedName>
        <fullName evidence="2">9b14b05d-be04-4eaa-8682-59087b2fe294</fullName>
    </submittedName>
</protein>
<dbReference type="OrthoDB" id="5176367at2759"/>
<dbReference type="EMBL" id="CAJHIA010000024">
    <property type="protein sequence ID" value="CAD6446997.1"/>
    <property type="molecule type" value="Genomic_DNA"/>
</dbReference>
<feature type="transmembrane region" description="Helical" evidence="1">
    <location>
        <begin position="20"/>
        <end position="41"/>
    </location>
</feature>
<dbReference type="AlphaFoldDB" id="A0A8H2VY23"/>
<reference evidence="2" key="1">
    <citation type="submission" date="2020-10" db="EMBL/GenBank/DDBJ databases">
        <authorList>
            <person name="Kusch S."/>
        </authorList>
    </citation>
    <scope>NUCLEOTIDE SEQUENCE</scope>
    <source>
        <strain evidence="2">SwB9</strain>
    </source>
</reference>
<sequence>MLRESPCPYIISAKYSEENTFILFFPWSLTDFSILLGFYLFDLIFYYYTMKTFKLSIIGVFTIASFVLAQQETPADFCKRTAGPNYVPKNDASGVFQGECVTGAVAICLGTEYAQAQTGATLCCLPPNTVQSASGKQGCCPPGQNFKWDGTNPSCVTPPPPPPAISCPASNMQVVNRNGQNFRIYCQRSVMVYTHPWLTTTSYGIYRAIQGPELRTNDFETCLNLLASNPKSNGANFWPGQSLCSVVDTPPGNFFKVGSRYDVPPPPYNGPQIISMVAIPKRAY</sequence>
<name>A0A8H2VY23_9HELO</name>
<organism evidence="2 3">
    <name type="scientific">Sclerotinia trifoliorum</name>
    <dbReference type="NCBI Taxonomy" id="28548"/>
    <lineage>
        <taxon>Eukaryota</taxon>
        <taxon>Fungi</taxon>
        <taxon>Dikarya</taxon>
        <taxon>Ascomycota</taxon>
        <taxon>Pezizomycotina</taxon>
        <taxon>Leotiomycetes</taxon>
        <taxon>Helotiales</taxon>
        <taxon>Sclerotiniaceae</taxon>
        <taxon>Sclerotinia</taxon>
    </lineage>
</organism>
<keyword evidence="3" id="KW-1185">Reference proteome</keyword>